<dbReference type="AlphaFoldDB" id="A0A1X2HBD5"/>
<dbReference type="InterPro" id="IPR001938">
    <property type="entry name" value="Thaumatin"/>
</dbReference>
<evidence type="ECO:0000256" key="1">
    <source>
        <dbReference type="SAM" id="SignalP"/>
    </source>
</evidence>
<accession>A0A1X2HBD5</accession>
<feature type="signal peptide" evidence="1">
    <location>
        <begin position="1"/>
        <end position="30"/>
    </location>
</feature>
<dbReference type="STRING" id="90262.A0A1X2HBD5"/>
<feature type="chain" id="PRO_5012507493" evidence="1">
    <location>
        <begin position="31"/>
        <end position="126"/>
    </location>
</feature>
<name>A0A1X2HBD5_9FUNG</name>
<dbReference type="Pfam" id="PF00314">
    <property type="entry name" value="Thaumatin"/>
    <property type="match status" value="1"/>
</dbReference>
<dbReference type="OrthoDB" id="430315at2759"/>
<evidence type="ECO:0000313" key="3">
    <source>
        <dbReference type="Proteomes" id="UP000193560"/>
    </source>
</evidence>
<dbReference type="InterPro" id="IPR037176">
    <property type="entry name" value="Osmotin/thaumatin-like_sf"/>
</dbReference>
<dbReference type="PANTHER" id="PTHR31013">
    <property type="entry name" value="THAUMATIN FAMILY PROTEIN-RELATED"/>
    <property type="match status" value="1"/>
</dbReference>
<gene>
    <name evidence="2" type="ORF">BCR42DRAFT_477492</name>
</gene>
<dbReference type="PANTHER" id="PTHR31013:SF2">
    <property type="entry name" value="THAUMATIN-LIKE PROTEIN"/>
    <property type="match status" value="1"/>
</dbReference>
<keyword evidence="3" id="KW-1185">Reference proteome</keyword>
<proteinExistence type="predicted"/>
<comment type="caution">
    <text evidence="2">The sequence shown here is derived from an EMBL/GenBank/DDBJ whole genome shotgun (WGS) entry which is preliminary data.</text>
</comment>
<feature type="non-terminal residue" evidence="2">
    <location>
        <position position="126"/>
    </location>
</feature>
<protein>
    <submittedName>
        <fullName evidence="2">Uncharacterized protein</fullName>
    </submittedName>
</protein>
<keyword evidence="1" id="KW-0732">Signal</keyword>
<sequence length="126" mass="13442">MASRRCYNFPLDRLSLFVLVAFVLTGLVEGGARSINIKNNCPEKLSVGVLTNGQPNPDERFDIAPKGSKSISRPDTWGGRLFGQPNCAGGAKTEHCGVAGASNPATLAEFFFKGASGKDYYDISLV</sequence>
<dbReference type="PIRSF" id="PIRSF002703">
    <property type="entry name" value="Thaumatin"/>
    <property type="match status" value="1"/>
</dbReference>
<evidence type="ECO:0000313" key="2">
    <source>
        <dbReference type="EMBL" id="ORY96024.1"/>
    </source>
</evidence>
<dbReference type="Gene3D" id="2.60.110.10">
    <property type="entry name" value="Thaumatin"/>
    <property type="match status" value="1"/>
</dbReference>
<dbReference type="EMBL" id="MCGE01000076">
    <property type="protein sequence ID" value="ORY96024.1"/>
    <property type="molecule type" value="Genomic_DNA"/>
</dbReference>
<dbReference type="Proteomes" id="UP000193560">
    <property type="component" value="Unassembled WGS sequence"/>
</dbReference>
<dbReference type="SUPFAM" id="SSF49870">
    <property type="entry name" value="Osmotin, thaumatin-like protein"/>
    <property type="match status" value="1"/>
</dbReference>
<reference evidence="2 3" key="1">
    <citation type="submission" date="2016-07" db="EMBL/GenBank/DDBJ databases">
        <title>Pervasive Adenine N6-methylation of Active Genes in Fungi.</title>
        <authorList>
            <consortium name="DOE Joint Genome Institute"/>
            <person name="Mondo S.J."/>
            <person name="Dannebaum R.O."/>
            <person name="Kuo R.C."/>
            <person name="Labutti K."/>
            <person name="Haridas S."/>
            <person name="Kuo A."/>
            <person name="Salamov A."/>
            <person name="Ahrendt S.R."/>
            <person name="Lipzen A."/>
            <person name="Sullivan W."/>
            <person name="Andreopoulos W.B."/>
            <person name="Clum A."/>
            <person name="Lindquist E."/>
            <person name="Daum C."/>
            <person name="Ramamoorthy G.K."/>
            <person name="Gryganskyi A."/>
            <person name="Culley D."/>
            <person name="Magnuson J.K."/>
            <person name="James T.Y."/>
            <person name="O'Malley M.A."/>
            <person name="Stajich J.E."/>
            <person name="Spatafora J.W."/>
            <person name="Visel A."/>
            <person name="Grigoriev I.V."/>
        </authorList>
    </citation>
    <scope>NUCLEOTIDE SEQUENCE [LARGE SCALE GENOMIC DNA]</scope>
    <source>
        <strain evidence="2 3">NRRL 1336</strain>
    </source>
</reference>
<organism evidence="2 3">
    <name type="scientific">Absidia repens</name>
    <dbReference type="NCBI Taxonomy" id="90262"/>
    <lineage>
        <taxon>Eukaryota</taxon>
        <taxon>Fungi</taxon>
        <taxon>Fungi incertae sedis</taxon>
        <taxon>Mucoromycota</taxon>
        <taxon>Mucoromycotina</taxon>
        <taxon>Mucoromycetes</taxon>
        <taxon>Mucorales</taxon>
        <taxon>Cunninghamellaceae</taxon>
        <taxon>Absidia</taxon>
    </lineage>
</organism>